<protein>
    <recommendedName>
        <fullName evidence="5">DUF1254 domain-containing protein</fullName>
    </recommendedName>
</protein>
<evidence type="ECO:0008006" key="5">
    <source>
        <dbReference type="Google" id="ProtNLM"/>
    </source>
</evidence>
<accession>A0ABQ2K4V3</accession>
<dbReference type="Pfam" id="PF06863">
    <property type="entry name" value="DUF1254"/>
    <property type="match status" value="1"/>
</dbReference>
<evidence type="ECO:0000313" key="4">
    <source>
        <dbReference type="Proteomes" id="UP000658127"/>
    </source>
</evidence>
<dbReference type="SUPFAM" id="SSF160935">
    <property type="entry name" value="VPA0735-like"/>
    <property type="match status" value="1"/>
</dbReference>
<reference evidence="4" key="1">
    <citation type="journal article" date="2019" name="Int. J. Syst. Evol. Microbiol.">
        <title>The Global Catalogue of Microorganisms (GCM) 10K type strain sequencing project: providing services to taxonomists for standard genome sequencing and annotation.</title>
        <authorList>
            <consortium name="The Broad Institute Genomics Platform"/>
            <consortium name="The Broad Institute Genome Sequencing Center for Infectious Disease"/>
            <person name="Wu L."/>
            <person name="Ma J."/>
        </authorList>
    </citation>
    <scope>NUCLEOTIDE SEQUENCE [LARGE SCALE GENOMIC DNA]</scope>
    <source>
        <strain evidence="4">CGMCC 4.7329</strain>
    </source>
</reference>
<dbReference type="PANTHER" id="PTHR36509">
    <property type="entry name" value="BLL3101 PROTEIN"/>
    <property type="match status" value="1"/>
</dbReference>
<organism evidence="3 4">
    <name type="scientific">Nocardia rhizosphaerihabitans</name>
    <dbReference type="NCBI Taxonomy" id="1691570"/>
    <lineage>
        <taxon>Bacteria</taxon>
        <taxon>Bacillati</taxon>
        <taxon>Actinomycetota</taxon>
        <taxon>Actinomycetes</taxon>
        <taxon>Mycobacteriales</taxon>
        <taxon>Nocardiaceae</taxon>
        <taxon>Nocardia</taxon>
    </lineage>
</organism>
<proteinExistence type="predicted"/>
<dbReference type="InterPro" id="IPR010679">
    <property type="entry name" value="DUF1254"/>
</dbReference>
<evidence type="ECO:0000313" key="3">
    <source>
        <dbReference type="EMBL" id="GGN69685.1"/>
    </source>
</evidence>
<dbReference type="Proteomes" id="UP000658127">
    <property type="component" value="Unassembled WGS sequence"/>
</dbReference>
<dbReference type="Gene3D" id="2.60.120.600">
    <property type="entry name" value="Domain of unknown function DUF1214, C-terminal domain"/>
    <property type="match status" value="1"/>
</dbReference>
<keyword evidence="4" id="KW-1185">Reference proteome</keyword>
<dbReference type="InterPro" id="IPR010621">
    <property type="entry name" value="DUF1214"/>
</dbReference>
<dbReference type="Gene3D" id="1.10.3360.10">
    <property type="entry name" value="VPA0735-like domain"/>
    <property type="match status" value="1"/>
</dbReference>
<name>A0ABQ2K4V3_9NOCA</name>
<dbReference type="Pfam" id="PF06742">
    <property type="entry name" value="DUF1214"/>
    <property type="match status" value="1"/>
</dbReference>
<gene>
    <name evidence="3" type="ORF">GCM10011610_08170</name>
</gene>
<evidence type="ECO:0000259" key="2">
    <source>
        <dbReference type="Pfam" id="PF06863"/>
    </source>
</evidence>
<feature type="domain" description="DUF1254" evidence="2">
    <location>
        <begin position="67"/>
        <end position="184"/>
    </location>
</feature>
<dbReference type="Gene3D" id="2.60.40.1610">
    <property type="entry name" value="Domain of unknown function DUF1254"/>
    <property type="match status" value="1"/>
</dbReference>
<evidence type="ECO:0000259" key="1">
    <source>
        <dbReference type="Pfam" id="PF06742"/>
    </source>
</evidence>
<feature type="domain" description="DUF1214" evidence="1">
    <location>
        <begin position="340"/>
        <end position="447"/>
    </location>
</feature>
<dbReference type="EMBL" id="BMNE01000001">
    <property type="protein sequence ID" value="GGN69685.1"/>
    <property type="molecule type" value="Genomic_DNA"/>
</dbReference>
<dbReference type="PANTHER" id="PTHR36509:SF3">
    <property type="entry name" value="SIGNAL PEPTIDE PROTEIN"/>
    <property type="match status" value="1"/>
</dbReference>
<dbReference type="InterPro" id="IPR037050">
    <property type="entry name" value="DUF1254_sf"/>
</dbReference>
<comment type="caution">
    <text evidence="3">The sequence shown here is derived from an EMBL/GenBank/DDBJ whole genome shotgun (WGS) entry which is preliminary data.</text>
</comment>
<sequence length="464" mass="51384">MTGMTAPQDIRGGFPHSQAVRRAYDELDYNRALAMYRFFYPTVSLEATWRGNLSAGAVPNTVMALLVGTPDQYVFTANSDTPYSGLTVDLSAGPMVVEIPPGTLMGTANDLNQLWVLDLGLPGPAGDAGGKHLLLPPGYAGPVPEGYFPGTATTNRVLVLVRALPHGTDVDAAIALMQQVKVYPLGADAESNPVDWVDLSVQQGLDFSPVRWEDNLDYWRVLHEILQTEPPNPAYRYQYGELAALGIVRDAPFYPDRRMTAILTDAARRGHLHLCAQSFADRRPDRIVWPDSRWEWAVLCPENGTFDTDGYTDLYAREKWFYQAQIASPAMFAREPGAGSLYWLGLRDSAGAYLEGAGYYSLTVPQPVPASLFWSITVYDARTRSELRAPQNRAALRSLYELADIDTTAPLTLYFGPTPPPNTPPDRWVQTIPGTGWFTYFRIYGPTGPAFDGTWQLPDFHRHG</sequence>
<dbReference type="InterPro" id="IPR037049">
    <property type="entry name" value="DUF1214_C_sf"/>
</dbReference>